<dbReference type="GO" id="GO:0016887">
    <property type="term" value="F:ATP hydrolysis activity"/>
    <property type="evidence" value="ECO:0007669"/>
    <property type="project" value="InterPro"/>
</dbReference>
<sequence>MNSAPTLFEDIRLLEEKLKNAKIPGELHQKTNTMIERLVKFASSQGYSQEYDQVARYLDWIVCLPWDKRSEDILSLDHAKKILDANHYGLDNIKERILEYVSVANLKKNKQNPNSYFPKAPALLLVGLVGTGKTTMSFSIAQALGRQLGRIPMGGMGEALQLRGRSRAYPDAEPGQIMKVLRRVGYKNPVILLDEIDRVTDAAKADIMGVLVELLDPEQNSKFLDHFIDYPFDLSEVLFIATANNTAGIATAVLDRLELIEMPSYTDEQKTIISKKYLLPRAITASGLSSEDLIFEEDVWPAIVRPLGFDAGMRTLDRTINGICRKVAKLKVEGNFNKLVLSKDNLKQYLPSW</sequence>
<dbReference type="GO" id="GO:0007005">
    <property type="term" value="P:mitochondrion organization"/>
    <property type="evidence" value="ECO:0007669"/>
    <property type="project" value="TreeGrafter"/>
</dbReference>
<dbReference type="InterPro" id="IPR054594">
    <property type="entry name" value="Lon_lid"/>
</dbReference>
<dbReference type="Gene3D" id="1.10.8.60">
    <property type="match status" value="1"/>
</dbReference>
<feature type="domain" description="AAA+ ATPase" evidence="1">
    <location>
        <begin position="119"/>
        <end position="267"/>
    </location>
</feature>
<dbReference type="GO" id="GO:0005524">
    <property type="term" value="F:ATP binding"/>
    <property type="evidence" value="ECO:0007669"/>
    <property type="project" value="InterPro"/>
</dbReference>
<dbReference type="InterPro" id="IPR027417">
    <property type="entry name" value="P-loop_NTPase"/>
</dbReference>
<organism evidence="2 3">
    <name type="scientific">Candidatus Curtissbacteria bacterium GW2011_GWA2_41_24</name>
    <dbReference type="NCBI Taxonomy" id="1618411"/>
    <lineage>
        <taxon>Bacteria</taxon>
        <taxon>Candidatus Curtissiibacteriota</taxon>
    </lineage>
</organism>
<comment type="caution">
    <text evidence="2">The sequence shown here is derived from an EMBL/GenBank/DDBJ whole genome shotgun (WGS) entry which is preliminary data.</text>
</comment>
<dbReference type="PATRIC" id="fig|1618411.3.peg.274"/>
<dbReference type="GO" id="GO:0006515">
    <property type="term" value="P:protein quality control for misfolded or incompletely synthesized proteins"/>
    <property type="evidence" value="ECO:0007669"/>
    <property type="project" value="TreeGrafter"/>
</dbReference>
<keyword evidence="2" id="KW-0645">Protease</keyword>
<evidence type="ECO:0000313" key="2">
    <source>
        <dbReference type="EMBL" id="KKS04773.1"/>
    </source>
</evidence>
<dbReference type="AlphaFoldDB" id="A0A0G0YWG2"/>
<evidence type="ECO:0000313" key="3">
    <source>
        <dbReference type="Proteomes" id="UP000034493"/>
    </source>
</evidence>
<dbReference type="InterPro" id="IPR003593">
    <property type="entry name" value="AAA+_ATPase"/>
</dbReference>
<dbReference type="SMART" id="SM00382">
    <property type="entry name" value="AAA"/>
    <property type="match status" value="1"/>
</dbReference>
<dbReference type="InterPro" id="IPR027065">
    <property type="entry name" value="Lon_Prtase"/>
</dbReference>
<dbReference type="GO" id="GO:0004252">
    <property type="term" value="F:serine-type endopeptidase activity"/>
    <property type="evidence" value="ECO:0007669"/>
    <property type="project" value="InterPro"/>
</dbReference>
<dbReference type="Pfam" id="PF00004">
    <property type="entry name" value="AAA"/>
    <property type="match status" value="1"/>
</dbReference>
<dbReference type="InterPro" id="IPR003959">
    <property type="entry name" value="ATPase_AAA_core"/>
</dbReference>
<protein>
    <submittedName>
        <fullName evidence="2">Lon protease</fullName>
    </submittedName>
</protein>
<reference evidence="2 3" key="1">
    <citation type="journal article" date="2015" name="Nature">
        <title>rRNA introns, odd ribosomes, and small enigmatic genomes across a large radiation of phyla.</title>
        <authorList>
            <person name="Brown C.T."/>
            <person name="Hug L.A."/>
            <person name="Thomas B.C."/>
            <person name="Sharon I."/>
            <person name="Castelle C.J."/>
            <person name="Singh A."/>
            <person name="Wilkins M.J."/>
            <person name="Williams K.H."/>
            <person name="Banfield J.F."/>
        </authorList>
    </citation>
    <scope>NUCLEOTIDE SEQUENCE [LARGE SCALE GENOMIC DNA]</scope>
</reference>
<dbReference type="GO" id="GO:0004176">
    <property type="term" value="F:ATP-dependent peptidase activity"/>
    <property type="evidence" value="ECO:0007669"/>
    <property type="project" value="InterPro"/>
</dbReference>
<dbReference type="GO" id="GO:0003697">
    <property type="term" value="F:single-stranded DNA binding"/>
    <property type="evidence" value="ECO:0007669"/>
    <property type="project" value="TreeGrafter"/>
</dbReference>
<accession>A0A0G0YWG2</accession>
<dbReference type="PANTHER" id="PTHR43718">
    <property type="entry name" value="LON PROTEASE"/>
    <property type="match status" value="1"/>
</dbReference>
<dbReference type="Proteomes" id="UP000034493">
    <property type="component" value="Unassembled WGS sequence"/>
</dbReference>
<proteinExistence type="predicted"/>
<dbReference type="GO" id="GO:0051131">
    <property type="term" value="P:chaperone-mediated protein complex assembly"/>
    <property type="evidence" value="ECO:0007669"/>
    <property type="project" value="TreeGrafter"/>
</dbReference>
<dbReference type="EMBL" id="LCBC01000003">
    <property type="protein sequence ID" value="KKS04773.1"/>
    <property type="molecule type" value="Genomic_DNA"/>
</dbReference>
<evidence type="ECO:0000259" key="1">
    <source>
        <dbReference type="SMART" id="SM00382"/>
    </source>
</evidence>
<dbReference type="PANTHER" id="PTHR43718:SF2">
    <property type="entry name" value="LON PROTEASE HOMOLOG, MITOCHONDRIAL"/>
    <property type="match status" value="1"/>
</dbReference>
<dbReference type="Gene3D" id="3.40.50.300">
    <property type="entry name" value="P-loop containing nucleotide triphosphate hydrolases"/>
    <property type="match status" value="1"/>
</dbReference>
<dbReference type="Pfam" id="PF22667">
    <property type="entry name" value="Lon_lid"/>
    <property type="match status" value="1"/>
</dbReference>
<keyword evidence="2" id="KW-0378">Hydrolase</keyword>
<name>A0A0G0YWG2_9BACT</name>
<dbReference type="SUPFAM" id="SSF52540">
    <property type="entry name" value="P-loop containing nucleoside triphosphate hydrolases"/>
    <property type="match status" value="1"/>
</dbReference>
<gene>
    <name evidence="2" type="ORF">UU56_C0003G0061</name>
</gene>